<evidence type="ECO:0000256" key="5">
    <source>
        <dbReference type="SAM" id="Phobius"/>
    </source>
</evidence>
<evidence type="ECO:0000313" key="6">
    <source>
        <dbReference type="EMBL" id="KAK2565064.1"/>
    </source>
</evidence>
<keyword evidence="3 5" id="KW-1133">Transmembrane helix</keyword>
<dbReference type="GO" id="GO:0016020">
    <property type="term" value="C:membrane"/>
    <property type="evidence" value="ECO:0007669"/>
    <property type="project" value="UniProtKB-SubCell"/>
</dbReference>
<evidence type="ECO:0000313" key="7">
    <source>
        <dbReference type="Proteomes" id="UP001249851"/>
    </source>
</evidence>
<reference evidence="6" key="1">
    <citation type="journal article" date="2023" name="G3 (Bethesda)">
        <title>Whole genome assembly and annotation of the endangered Caribbean coral Acropora cervicornis.</title>
        <authorList>
            <person name="Selwyn J.D."/>
            <person name="Vollmer S.V."/>
        </authorList>
    </citation>
    <scope>NUCLEOTIDE SEQUENCE</scope>
    <source>
        <strain evidence="6">K2</strain>
    </source>
</reference>
<keyword evidence="2 5" id="KW-0812">Transmembrane</keyword>
<dbReference type="AlphaFoldDB" id="A0AAD9QPE6"/>
<keyword evidence="7" id="KW-1185">Reference proteome</keyword>
<name>A0AAD9QPE6_ACRCE</name>
<gene>
    <name evidence="6" type="ORF">P5673_010970</name>
</gene>
<evidence type="ECO:0000256" key="2">
    <source>
        <dbReference type="ARBA" id="ARBA00022692"/>
    </source>
</evidence>
<protein>
    <submittedName>
        <fullName evidence="6">Tetraspanin-17</fullName>
    </submittedName>
</protein>
<evidence type="ECO:0000256" key="4">
    <source>
        <dbReference type="ARBA" id="ARBA00023136"/>
    </source>
</evidence>
<comment type="caution">
    <text evidence="6">The sequence shown here is derived from an EMBL/GenBank/DDBJ whole genome shotgun (WGS) entry which is preliminary data.</text>
</comment>
<dbReference type="Proteomes" id="UP001249851">
    <property type="component" value="Unassembled WGS sequence"/>
</dbReference>
<keyword evidence="4 5" id="KW-0472">Membrane</keyword>
<evidence type="ECO:0000256" key="1">
    <source>
        <dbReference type="ARBA" id="ARBA00004141"/>
    </source>
</evidence>
<feature type="transmembrane region" description="Helical" evidence="5">
    <location>
        <begin position="30"/>
        <end position="55"/>
    </location>
</feature>
<reference evidence="6" key="2">
    <citation type="journal article" date="2023" name="Science">
        <title>Genomic signatures of disease resistance in endangered staghorn corals.</title>
        <authorList>
            <person name="Vollmer S.V."/>
            <person name="Selwyn J.D."/>
            <person name="Despard B.A."/>
            <person name="Roesel C.L."/>
        </authorList>
    </citation>
    <scope>NUCLEOTIDE SEQUENCE</scope>
    <source>
        <strain evidence="6">K2</strain>
    </source>
</reference>
<organism evidence="6 7">
    <name type="scientific">Acropora cervicornis</name>
    <name type="common">Staghorn coral</name>
    <dbReference type="NCBI Taxonomy" id="6130"/>
    <lineage>
        <taxon>Eukaryota</taxon>
        <taxon>Metazoa</taxon>
        <taxon>Cnidaria</taxon>
        <taxon>Anthozoa</taxon>
        <taxon>Hexacorallia</taxon>
        <taxon>Scleractinia</taxon>
        <taxon>Astrocoeniina</taxon>
        <taxon>Acroporidae</taxon>
        <taxon>Acropora</taxon>
    </lineage>
</organism>
<dbReference type="Pfam" id="PF00335">
    <property type="entry name" value="Tetraspanin"/>
    <property type="match status" value="1"/>
</dbReference>
<dbReference type="InterPro" id="IPR018499">
    <property type="entry name" value="Tetraspanin/Peripherin"/>
</dbReference>
<accession>A0AAD9QPE6</accession>
<dbReference type="EMBL" id="JARQWQ010000020">
    <property type="protein sequence ID" value="KAK2565064.1"/>
    <property type="molecule type" value="Genomic_DNA"/>
</dbReference>
<comment type="subcellular location">
    <subcellularLocation>
        <location evidence="1">Membrane</location>
        <topology evidence="1">Multi-pass membrane protein</topology>
    </subcellularLocation>
</comment>
<evidence type="ECO:0000256" key="3">
    <source>
        <dbReference type="ARBA" id="ARBA00022989"/>
    </source>
</evidence>
<proteinExistence type="predicted"/>
<sequence>MASDTKYTRNGVIYTRGCIEAVKKWFKDNMFVIGGVAVGIALLQIIGICFANSLITDIKLQLARWHRPEYNSYYN</sequence>